<protein>
    <submittedName>
        <fullName evidence="2">Uncharacterized protein</fullName>
    </submittedName>
</protein>
<dbReference type="OrthoDB" id="5739727at2"/>
<evidence type="ECO:0000313" key="3">
    <source>
        <dbReference type="Proteomes" id="UP000194450"/>
    </source>
</evidence>
<keyword evidence="1" id="KW-0472">Membrane</keyword>
<proteinExistence type="predicted"/>
<accession>A0A1Y6EW82</accession>
<organism evidence="2 3">
    <name type="scientific">Pseudidiomarina planktonica</name>
    <dbReference type="NCBI Taxonomy" id="1323738"/>
    <lineage>
        <taxon>Bacteria</taxon>
        <taxon>Pseudomonadati</taxon>
        <taxon>Pseudomonadota</taxon>
        <taxon>Gammaproteobacteria</taxon>
        <taxon>Alteromonadales</taxon>
        <taxon>Idiomarinaceae</taxon>
        <taxon>Pseudidiomarina</taxon>
    </lineage>
</organism>
<sequence length="67" mass="7101">MSFNATLVGQFLAVFALIMGALTYYLGRRKTNTPIIAGVLGALLSLMPLLGLIYAAALVLKSDVKQS</sequence>
<feature type="transmembrane region" description="Helical" evidence="1">
    <location>
        <begin position="6"/>
        <end position="27"/>
    </location>
</feature>
<keyword evidence="1" id="KW-1133">Transmembrane helix</keyword>
<feature type="transmembrane region" description="Helical" evidence="1">
    <location>
        <begin position="39"/>
        <end position="60"/>
    </location>
</feature>
<name>A0A1Y6EW82_9GAMM</name>
<dbReference type="Proteomes" id="UP000194450">
    <property type="component" value="Unassembled WGS sequence"/>
</dbReference>
<keyword evidence="3" id="KW-1185">Reference proteome</keyword>
<dbReference type="EMBL" id="FXWH01000001">
    <property type="protein sequence ID" value="SMQ66469.1"/>
    <property type="molecule type" value="Genomic_DNA"/>
</dbReference>
<dbReference type="AlphaFoldDB" id="A0A1Y6EW82"/>
<keyword evidence="1" id="KW-0812">Transmembrane</keyword>
<dbReference type="RefSeq" id="WP_086434592.1">
    <property type="nucleotide sequence ID" value="NZ_FXWH01000001.1"/>
</dbReference>
<evidence type="ECO:0000256" key="1">
    <source>
        <dbReference type="SAM" id="Phobius"/>
    </source>
</evidence>
<reference evidence="3" key="1">
    <citation type="submission" date="2017-04" db="EMBL/GenBank/DDBJ databases">
        <authorList>
            <person name="Varghese N."/>
            <person name="Submissions S."/>
        </authorList>
    </citation>
    <scope>NUCLEOTIDE SEQUENCE [LARGE SCALE GENOMIC DNA]</scope>
</reference>
<evidence type="ECO:0000313" key="2">
    <source>
        <dbReference type="EMBL" id="SMQ66469.1"/>
    </source>
</evidence>
<gene>
    <name evidence="2" type="ORF">SAMN06297229_1533</name>
</gene>